<sequence length="98" mass="11093">MSRNTITAAQAKPDHVLSEQKAHKIFASIAANNPVAHNNGREFNKKVYKCPPLSEEEEEIVEIEEEEGETDEDDPHRKIYLEMVPRPAIENIKAGLLE</sequence>
<accession>A0AAE0SWZ8</accession>
<reference evidence="1" key="3">
    <citation type="submission" date="2023-05" db="EMBL/GenBank/DDBJ databases">
        <authorList>
            <person name="Smith C.H."/>
        </authorList>
    </citation>
    <scope>NUCLEOTIDE SEQUENCE</scope>
    <source>
        <strain evidence="1">CHS0354</strain>
        <tissue evidence="1">Mantle</tissue>
    </source>
</reference>
<proteinExistence type="predicted"/>
<dbReference type="EMBL" id="JAEAOA010001449">
    <property type="protein sequence ID" value="KAK3599093.1"/>
    <property type="molecule type" value="Genomic_DNA"/>
</dbReference>
<reference evidence="1" key="2">
    <citation type="journal article" date="2021" name="Genome Biol. Evol.">
        <title>Developing a high-quality reference genome for a parasitic bivalve with doubly uniparental inheritance (Bivalvia: Unionida).</title>
        <authorList>
            <person name="Smith C.H."/>
        </authorList>
    </citation>
    <scope>NUCLEOTIDE SEQUENCE</scope>
    <source>
        <strain evidence="1">CHS0354</strain>
        <tissue evidence="1">Mantle</tissue>
    </source>
</reference>
<comment type="caution">
    <text evidence="1">The sequence shown here is derived from an EMBL/GenBank/DDBJ whole genome shotgun (WGS) entry which is preliminary data.</text>
</comment>
<keyword evidence="2" id="KW-1185">Reference proteome</keyword>
<protein>
    <submittedName>
        <fullName evidence="1">Uncharacterized protein</fullName>
    </submittedName>
</protein>
<reference evidence="1" key="1">
    <citation type="journal article" date="2021" name="Genome Biol. Evol.">
        <title>A High-Quality Reference Genome for a Parasitic Bivalve with Doubly Uniparental Inheritance (Bivalvia: Unionida).</title>
        <authorList>
            <person name="Smith C.H."/>
        </authorList>
    </citation>
    <scope>NUCLEOTIDE SEQUENCE</scope>
    <source>
        <strain evidence="1">CHS0354</strain>
    </source>
</reference>
<evidence type="ECO:0000313" key="2">
    <source>
        <dbReference type="Proteomes" id="UP001195483"/>
    </source>
</evidence>
<gene>
    <name evidence="1" type="ORF">CHS0354_024426</name>
</gene>
<evidence type="ECO:0000313" key="1">
    <source>
        <dbReference type="EMBL" id="KAK3599093.1"/>
    </source>
</evidence>
<name>A0AAE0SWZ8_9BIVA</name>
<dbReference type="AlphaFoldDB" id="A0AAE0SWZ8"/>
<dbReference type="Proteomes" id="UP001195483">
    <property type="component" value="Unassembled WGS sequence"/>
</dbReference>
<organism evidence="1 2">
    <name type="scientific">Potamilus streckersoni</name>
    <dbReference type="NCBI Taxonomy" id="2493646"/>
    <lineage>
        <taxon>Eukaryota</taxon>
        <taxon>Metazoa</taxon>
        <taxon>Spiralia</taxon>
        <taxon>Lophotrochozoa</taxon>
        <taxon>Mollusca</taxon>
        <taxon>Bivalvia</taxon>
        <taxon>Autobranchia</taxon>
        <taxon>Heteroconchia</taxon>
        <taxon>Palaeoheterodonta</taxon>
        <taxon>Unionida</taxon>
        <taxon>Unionoidea</taxon>
        <taxon>Unionidae</taxon>
        <taxon>Ambleminae</taxon>
        <taxon>Lampsilini</taxon>
        <taxon>Potamilus</taxon>
    </lineage>
</organism>